<comment type="caution">
    <text evidence="1">The sequence shown here is derived from an EMBL/GenBank/DDBJ whole genome shotgun (WGS) entry which is preliminary data.</text>
</comment>
<dbReference type="EMBL" id="LAZR01067063">
    <property type="protein sequence ID" value="KKK52349.1"/>
    <property type="molecule type" value="Genomic_DNA"/>
</dbReference>
<evidence type="ECO:0008006" key="2">
    <source>
        <dbReference type="Google" id="ProtNLM"/>
    </source>
</evidence>
<dbReference type="SUPFAM" id="SSF54001">
    <property type="entry name" value="Cysteine proteinases"/>
    <property type="match status" value="1"/>
</dbReference>
<gene>
    <name evidence="1" type="ORF">LCGC14_3105800</name>
</gene>
<name>A0A0F8YDY8_9ZZZZ</name>
<dbReference type="AlphaFoldDB" id="A0A0F8YDY8"/>
<evidence type="ECO:0000313" key="1">
    <source>
        <dbReference type="EMBL" id="KKK52349.1"/>
    </source>
</evidence>
<accession>A0A0F8YDY8</accession>
<proteinExistence type="predicted"/>
<organism evidence="1">
    <name type="scientific">marine sediment metagenome</name>
    <dbReference type="NCBI Taxonomy" id="412755"/>
    <lineage>
        <taxon>unclassified sequences</taxon>
        <taxon>metagenomes</taxon>
        <taxon>ecological metagenomes</taxon>
    </lineage>
</organism>
<feature type="non-terminal residue" evidence="1">
    <location>
        <position position="1"/>
    </location>
</feature>
<dbReference type="InterPro" id="IPR038765">
    <property type="entry name" value="Papain-like_cys_pep_sf"/>
</dbReference>
<protein>
    <recommendedName>
        <fullName evidence="2">Transglutaminase-like domain-containing protein</fullName>
    </recommendedName>
</protein>
<reference evidence="1" key="1">
    <citation type="journal article" date="2015" name="Nature">
        <title>Complex archaea that bridge the gap between prokaryotes and eukaryotes.</title>
        <authorList>
            <person name="Spang A."/>
            <person name="Saw J.H."/>
            <person name="Jorgensen S.L."/>
            <person name="Zaremba-Niedzwiedzka K."/>
            <person name="Martijn J."/>
            <person name="Lind A.E."/>
            <person name="van Eijk R."/>
            <person name="Schleper C."/>
            <person name="Guy L."/>
            <person name="Ettema T.J."/>
        </authorList>
    </citation>
    <scope>NUCLEOTIDE SEQUENCE</scope>
</reference>
<sequence length="119" mass="13740">YIVARNRKSSKHYWAECYIENIGWLPVDPLLGDQSKDQNFELPVDLAERVSPREYYFGNLDFAHIAFAKGLVNLKQMKVDGRAVYRPDVASLQNLHEEATGNLHSYSSNWSDIYIQGIY</sequence>